<protein>
    <recommendedName>
        <fullName evidence="2">DUF6534 domain-containing protein</fullName>
    </recommendedName>
</protein>
<dbReference type="PANTHER" id="PTHR40465:SF1">
    <property type="entry name" value="DUF6534 DOMAIN-CONTAINING PROTEIN"/>
    <property type="match status" value="1"/>
</dbReference>
<accession>A0AAD7B3W6</accession>
<dbReference type="Pfam" id="PF20152">
    <property type="entry name" value="DUF6534"/>
    <property type="match status" value="1"/>
</dbReference>
<dbReference type="PANTHER" id="PTHR40465">
    <property type="entry name" value="CHROMOSOME 1, WHOLE GENOME SHOTGUN SEQUENCE"/>
    <property type="match status" value="1"/>
</dbReference>
<organism evidence="3 4">
    <name type="scientific">Roridomyces roridus</name>
    <dbReference type="NCBI Taxonomy" id="1738132"/>
    <lineage>
        <taxon>Eukaryota</taxon>
        <taxon>Fungi</taxon>
        <taxon>Dikarya</taxon>
        <taxon>Basidiomycota</taxon>
        <taxon>Agaricomycotina</taxon>
        <taxon>Agaricomycetes</taxon>
        <taxon>Agaricomycetidae</taxon>
        <taxon>Agaricales</taxon>
        <taxon>Marasmiineae</taxon>
        <taxon>Mycenaceae</taxon>
        <taxon>Roridomyces</taxon>
    </lineage>
</organism>
<feature type="transmembrane region" description="Helical" evidence="1">
    <location>
        <begin position="98"/>
        <end position="117"/>
    </location>
</feature>
<evidence type="ECO:0000259" key="2">
    <source>
        <dbReference type="Pfam" id="PF20152"/>
    </source>
</evidence>
<dbReference type="InterPro" id="IPR045339">
    <property type="entry name" value="DUF6534"/>
</dbReference>
<name>A0AAD7B3W6_9AGAR</name>
<gene>
    <name evidence="3" type="ORF">FB45DRAFT_805601</name>
</gene>
<dbReference type="EMBL" id="JARKIF010000042">
    <property type="protein sequence ID" value="KAJ7609007.1"/>
    <property type="molecule type" value="Genomic_DNA"/>
</dbReference>
<reference evidence="3" key="1">
    <citation type="submission" date="2023-03" db="EMBL/GenBank/DDBJ databases">
        <title>Massive genome expansion in bonnet fungi (Mycena s.s.) driven by repeated elements and novel gene families across ecological guilds.</title>
        <authorList>
            <consortium name="Lawrence Berkeley National Laboratory"/>
            <person name="Harder C.B."/>
            <person name="Miyauchi S."/>
            <person name="Viragh M."/>
            <person name="Kuo A."/>
            <person name="Thoen E."/>
            <person name="Andreopoulos B."/>
            <person name="Lu D."/>
            <person name="Skrede I."/>
            <person name="Drula E."/>
            <person name="Henrissat B."/>
            <person name="Morin E."/>
            <person name="Kohler A."/>
            <person name="Barry K."/>
            <person name="LaButti K."/>
            <person name="Morin E."/>
            <person name="Salamov A."/>
            <person name="Lipzen A."/>
            <person name="Mereny Z."/>
            <person name="Hegedus B."/>
            <person name="Baldrian P."/>
            <person name="Stursova M."/>
            <person name="Weitz H."/>
            <person name="Taylor A."/>
            <person name="Grigoriev I.V."/>
            <person name="Nagy L.G."/>
            <person name="Martin F."/>
            <person name="Kauserud H."/>
        </authorList>
    </citation>
    <scope>NUCLEOTIDE SEQUENCE</scope>
    <source>
        <strain evidence="3">9284</strain>
    </source>
</reference>
<feature type="transmembrane region" description="Helical" evidence="1">
    <location>
        <begin position="129"/>
        <end position="150"/>
    </location>
</feature>
<proteinExistence type="predicted"/>
<feature type="transmembrane region" description="Helical" evidence="1">
    <location>
        <begin position="238"/>
        <end position="257"/>
    </location>
</feature>
<feature type="transmembrane region" description="Helical" evidence="1">
    <location>
        <begin position="20"/>
        <end position="45"/>
    </location>
</feature>
<feature type="transmembrane region" description="Helical" evidence="1">
    <location>
        <begin position="57"/>
        <end position="78"/>
    </location>
</feature>
<feature type="transmembrane region" description="Helical" evidence="1">
    <location>
        <begin position="205"/>
        <end position="226"/>
    </location>
</feature>
<keyword evidence="1" id="KW-1133">Transmembrane helix</keyword>
<sequence length="308" mass="34377">MDSPSSSSASATSLDVNGTLGALQIGVLISYTLFGLSTNQTYLYFGRFPNDSRKMKLLVTFVWLCELGHVVCIGHSLYSMTITDYAHPERLVNGPPVSLGASTLLNAVIELCVQGFFSHRIYRLSKRLFIPCLTWTLSLLFLVGTTLGFIVGLRENTLTMTETKWTWLFYSIWGVGAVNDLIISATLVFWLYSKRDESHQRTTALLDRVIAWTIETGVVTSMAAILNSVCFVTMRNNNLIWVAWYVVTARLYSNSFLSSLNSRVTLRIMNESQVLPLPMWNPNAVSPWMSAELPISSSSSASLTRSLR</sequence>
<keyword evidence="1" id="KW-0472">Membrane</keyword>
<evidence type="ECO:0000313" key="4">
    <source>
        <dbReference type="Proteomes" id="UP001221142"/>
    </source>
</evidence>
<evidence type="ECO:0000313" key="3">
    <source>
        <dbReference type="EMBL" id="KAJ7609007.1"/>
    </source>
</evidence>
<keyword evidence="4" id="KW-1185">Reference proteome</keyword>
<keyword evidence="1" id="KW-0812">Transmembrane</keyword>
<comment type="caution">
    <text evidence="3">The sequence shown here is derived from an EMBL/GenBank/DDBJ whole genome shotgun (WGS) entry which is preliminary data.</text>
</comment>
<feature type="transmembrane region" description="Helical" evidence="1">
    <location>
        <begin position="170"/>
        <end position="193"/>
    </location>
</feature>
<dbReference type="AlphaFoldDB" id="A0AAD7B3W6"/>
<evidence type="ECO:0000256" key="1">
    <source>
        <dbReference type="SAM" id="Phobius"/>
    </source>
</evidence>
<feature type="domain" description="DUF6534" evidence="2">
    <location>
        <begin position="177"/>
        <end position="264"/>
    </location>
</feature>
<dbReference type="Proteomes" id="UP001221142">
    <property type="component" value="Unassembled WGS sequence"/>
</dbReference>